<name>A0A1F5L8I0_PENAI</name>
<feature type="compositionally biased region" description="Basic and acidic residues" evidence="1">
    <location>
        <begin position="11"/>
        <end position="20"/>
    </location>
</feature>
<feature type="compositionally biased region" description="Acidic residues" evidence="1">
    <location>
        <begin position="909"/>
        <end position="921"/>
    </location>
</feature>
<protein>
    <submittedName>
        <fullName evidence="2">Uncharacterized protein</fullName>
    </submittedName>
</protein>
<evidence type="ECO:0000313" key="3">
    <source>
        <dbReference type="Proteomes" id="UP000177622"/>
    </source>
</evidence>
<feature type="region of interest" description="Disordered" evidence="1">
    <location>
        <begin position="876"/>
        <end position="1015"/>
    </location>
</feature>
<accession>A0A1F5L8I0</accession>
<organism evidence="2 3">
    <name type="scientific">Penicillium arizonense</name>
    <dbReference type="NCBI Taxonomy" id="1835702"/>
    <lineage>
        <taxon>Eukaryota</taxon>
        <taxon>Fungi</taxon>
        <taxon>Dikarya</taxon>
        <taxon>Ascomycota</taxon>
        <taxon>Pezizomycotina</taxon>
        <taxon>Eurotiomycetes</taxon>
        <taxon>Eurotiomycetidae</taxon>
        <taxon>Eurotiales</taxon>
        <taxon>Aspergillaceae</taxon>
        <taxon>Penicillium</taxon>
    </lineage>
</organism>
<feature type="region of interest" description="Disordered" evidence="1">
    <location>
        <begin position="232"/>
        <end position="262"/>
    </location>
</feature>
<dbReference type="EMBL" id="LXJU01000021">
    <property type="protein sequence ID" value="OGE49524.1"/>
    <property type="molecule type" value="Genomic_DNA"/>
</dbReference>
<gene>
    <name evidence="2" type="ORF">PENARI_c021G10237</name>
</gene>
<proteinExistence type="predicted"/>
<feature type="compositionally biased region" description="Basic and acidic residues" evidence="1">
    <location>
        <begin position="995"/>
        <end position="1006"/>
    </location>
</feature>
<evidence type="ECO:0000313" key="2">
    <source>
        <dbReference type="EMBL" id="OGE49524.1"/>
    </source>
</evidence>
<sequence length="1015" mass="114726">MAESPNLPFPRHPDDLEHPPEPSELYDLMALEDPPEDWKFLTRTLSTLSQSKGREIGVGQIDVVMKHYFWGIHYEKQLVTAHYTRKRRNIIDLKKMLWKLFYYMQEQHRPKSWMELFNFNRDSGPRLMKYNLEPRPTPVSRWYRTLPEIDVAILPGYQRPSDAKPETSDGYLQQFLFSADTYVEPPQSIPRLITVRPGPVSDQEVGERIQEYLQPSSSPIFEPWDLQQSPGLDKRNLTPLGGPNKRRRVLSPGAPAYTGPKPIGPGSFDPIYAARIREYDDPIYADPSHSPLFTTAPVGYQQINKLVDTALSSAYDPRNVTEIIEKALMKIAYNDLERDPSAPTRTVPTPQLTARSLNDLFNTQLGTFNNIANVRLDPVTFTWDENGLVYPLRGRGPIWNGNSCSIDAVIAAGILIDAGCTKIDRYNNRQADFKDIEKAFVETINVAWDVLDEHNSRAQRDMFFQKVCDTYPSMKMGQPVPPWAVWAESTKSFAQFRFFYAERIVPCRCTRTKAFVMSHQGSCVMPAYIKGDEKGIAVPQLLERCFYARKESKCIACGGVNIRSERKVGQLPLRLTMTFDGRSKILDHTKDIDFQYIDYGDNVQRARYRWLGGVYIHQGHARVYWTDTKRGEYDTGNICMYDSQLNHGLFVGGIPCYNNNNRVPIEWCTGGAIPLVFYERIMNPAKDVLAAALQTVQDMTLLRSQDKEILQNHNPWAPFSPQIQKEPWNRVLPGLAQPFTAFPPFTGYDEQLLPGQAPSPPIQTSVLSVSPPVGAPLTPSSANRAALNPALLDPNVIDWTLIDPALLASTAPPPTSSYPAFNWLSYREPVPDAALFSPPTTVTPSEDGFDMYHGALDFAQQDPNWFAEMTTLWPHGQPAEEGALDFPGLAENPQPPSRRRNVTVSRDADNDDMMMDVDFDESAGGTRMPHPRKGRQARRKQAPAVTPEVSDAEFEVQLTPRRQTRSVKRLGTESPKKASPKKAPNSPKNAKKMTKKDSGEDSEPKRVQPPRRGKK</sequence>
<reference evidence="2 3" key="1">
    <citation type="journal article" date="2016" name="Sci. Rep.">
        <title>Penicillium arizonense, a new, genome sequenced fungal species, reveals a high chemical diversity in secreted metabolites.</title>
        <authorList>
            <person name="Grijseels S."/>
            <person name="Nielsen J.C."/>
            <person name="Randelovic M."/>
            <person name="Nielsen J."/>
            <person name="Nielsen K.F."/>
            <person name="Workman M."/>
            <person name="Frisvad J.C."/>
        </authorList>
    </citation>
    <scope>NUCLEOTIDE SEQUENCE [LARGE SCALE GENOMIC DNA]</scope>
    <source>
        <strain evidence="2 3">CBS 141311</strain>
    </source>
</reference>
<dbReference type="RefSeq" id="XP_022484975.1">
    <property type="nucleotide sequence ID" value="XM_022635261.1"/>
</dbReference>
<dbReference type="STRING" id="1835702.A0A1F5L8I0"/>
<keyword evidence="3" id="KW-1185">Reference proteome</keyword>
<feature type="region of interest" description="Disordered" evidence="1">
    <location>
        <begin position="1"/>
        <end position="20"/>
    </location>
</feature>
<dbReference type="GeneID" id="34579995"/>
<evidence type="ECO:0000256" key="1">
    <source>
        <dbReference type="SAM" id="MobiDB-lite"/>
    </source>
</evidence>
<dbReference type="AlphaFoldDB" id="A0A1F5L8I0"/>
<feature type="compositionally biased region" description="Basic residues" evidence="1">
    <location>
        <begin position="929"/>
        <end position="941"/>
    </location>
</feature>
<comment type="caution">
    <text evidence="2">The sequence shown here is derived from an EMBL/GenBank/DDBJ whole genome shotgun (WGS) entry which is preliminary data.</text>
</comment>
<dbReference type="OrthoDB" id="5431239at2759"/>
<dbReference type="Proteomes" id="UP000177622">
    <property type="component" value="Unassembled WGS sequence"/>
</dbReference>